<dbReference type="CDD" id="cd15571">
    <property type="entry name" value="ePHD"/>
    <property type="match status" value="1"/>
</dbReference>
<dbReference type="Gene3D" id="3.30.40.10">
    <property type="entry name" value="Zinc/RING finger domain, C3HC4 (zinc finger)"/>
    <property type="match status" value="1"/>
</dbReference>
<evidence type="ECO:0000259" key="8">
    <source>
        <dbReference type="PROSITE" id="PS51183"/>
    </source>
</evidence>
<feature type="region of interest" description="Disordered" evidence="7">
    <location>
        <begin position="866"/>
        <end position="927"/>
    </location>
</feature>
<dbReference type="InParanoid" id="A0A165CKP5"/>
<feature type="compositionally biased region" description="Acidic residues" evidence="7">
    <location>
        <begin position="178"/>
        <end position="187"/>
    </location>
</feature>
<accession>A0A165CKP5</accession>
<keyword evidence="3" id="KW-0479">Metal-binding</keyword>
<sequence>MTTTSHARRPKTATPDHFYTVDGVVQVEQGAHPKPDDDPAASRGTPVFRPSMAEFSDFERYMNAVEPWGVKSGIVKIIPPAEWTAALPSVTAQLDGVRIKNPIEQDVVGTAGLFRVQNIEKRRLMSVREWFELCSKDEMRTPGILDGDRRARQAAPRSSRKRAKTAAAAAPTPTPAPDDAEHDDAMDVDPALQTLDTNPLEDSPSKPHAGKRSYKERMDARNERDAAFLADFEPHIAWLPPGTTADDYTPEFCRTLERMYWRSLGLGRAAWYGADSEGSLFTDATAHWNVAHLPSLLTRLLPRDNNSLPGVNTPYLYFGMWRATFAWHVEDMDLFSINYIHFGAPKHWYAIPQARATAFEKVMKANFPSDISQCPQFLRHKAFLVSPSQLASTCKPNTLVQHAGEFVITYPRGYHAGFNLGFNCAESVNFALDSWLELGRKALYCTCISDSVRINVDELLLQRAEELEKPPPPQPTRTSPLRKRKAPEEEMGSGEHKKIRFTPVNKLPQVLTELNPSPPKPPRPPRVQEESTPDMPCCLCASADTSDLLPVHDPPMPGSGPGALPGVGEDGKPCWRAHASCARVVPETWIDEVEGEEPTKWVFGVDAIVKDRWNLKCQLCASAPKRMHGAPIQCAKGKCPRAFHVSCARGAASEQGLSYTVTGEVEKEVVLVDPLREDRTVVTTIRKDTVELFCAQHNPSVKADKKKSRDEKIRNELLALPAMSRVRVRVSSGVYEVSVVRVIEEDQAIEVLWSDGVKKMFKWGSIVWGATAPGEGVMNANPTDSNAGASTSTASEPKLITPSAKALADAAAPPQPKPPAPPKPPKPPKVKATKSASASKSPLPYPYYPPPPPGYYYAPYPYPLPPPPTGADGKSAPMPPFPFPAFPPGAKPPPPGASAYHALAPPPPSQTQPPSGTGGKPGPYAAYPYPPPAPNMRYYPSAIYQSPNHMPYGAGYASHPPQQVKEESKEASAPPDAETENANSTPAVTVDPAALVLTPT</sequence>
<comment type="similarity">
    <text evidence="1">Belongs to the JHDM3 histone demethylase family.</text>
</comment>
<dbReference type="Proteomes" id="UP000077266">
    <property type="component" value="Unassembled WGS sequence"/>
</dbReference>
<dbReference type="InterPro" id="IPR003349">
    <property type="entry name" value="JmjN"/>
</dbReference>
<feature type="compositionally biased region" description="Pro residues" evidence="7">
    <location>
        <begin position="877"/>
        <end position="896"/>
    </location>
</feature>
<protein>
    <recommendedName>
        <fullName evidence="2">[histone H3]-trimethyl-L-lysine(9) demethylase</fullName>
        <ecNumber evidence="2">1.14.11.66</ecNumber>
    </recommendedName>
</protein>
<dbReference type="PANTHER" id="PTHR10694:SF7">
    <property type="entry name" value="[HISTONE H3]-TRIMETHYL-L-LYSINE(9) DEMETHYLASE"/>
    <property type="match status" value="1"/>
</dbReference>
<feature type="compositionally biased region" description="Low complexity" evidence="7">
    <location>
        <begin position="833"/>
        <end position="842"/>
    </location>
</feature>
<dbReference type="GO" id="GO:0051864">
    <property type="term" value="F:histone H3K36 demethylase activity"/>
    <property type="evidence" value="ECO:0007669"/>
    <property type="project" value="TreeGrafter"/>
</dbReference>
<dbReference type="Gene3D" id="2.60.120.650">
    <property type="entry name" value="Cupin"/>
    <property type="match status" value="1"/>
</dbReference>
<dbReference type="SMART" id="SM00545">
    <property type="entry name" value="JmjN"/>
    <property type="match status" value="1"/>
</dbReference>
<dbReference type="STRING" id="1314781.A0A165CKP5"/>
<dbReference type="InterPro" id="IPR003347">
    <property type="entry name" value="JmjC_dom"/>
</dbReference>
<name>A0A165CKP5_EXIGL</name>
<feature type="domain" description="PHD-type" evidence="10">
    <location>
        <begin position="534"/>
        <end position="689"/>
    </location>
</feature>
<feature type="region of interest" description="Disordered" evidence="7">
    <location>
        <begin position="1"/>
        <end position="20"/>
    </location>
</feature>
<gene>
    <name evidence="11" type="ORF">EXIGLDRAFT_656890</name>
</gene>
<dbReference type="Pfam" id="PF02375">
    <property type="entry name" value="JmjN"/>
    <property type="match status" value="1"/>
</dbReference>
<evidence type="ECO:0000256" key="2">
    <source>
        <dbReference type="ARBA" id="ARBA00012900"/>
    </source>
</evidence>
<dbReference type="SMART" id="SM00558">
    <property type="entry name" value="JmjC"/>
    <property type="match status" value="1"/>
</dbReference>
<dbReference type="GO" id="GO:0000785">
    <property type="term" value="C:chromatin"/>
    <property type="evidence" value="ECO:0007669"/>
    <property type="project" value="TreeGrafter"/>
</dbReference>
<comment type="catalytic activity">
    <reaction evidence="6">
        <text>N(6),N(6),N(6)-trimethyl-L-lysyl(9)-[histone H3] + 2 2-oxoglutarate + 2 O2 = N(6)-methyl-L-lysyl(9)-[histone H3] + 2 formaldehyde + 2 succinate + 2 CO2</text>
        <dbReference type="Rhea" id="RHEA:60200"/>
        <dbReference type="Rhea" id="RHEA-COMP:15538"/>
        <dbReference type="Rhea" id="RHEA-COMP:15542"/>
        <dbReference type="ChEBI" id="CHEBI:15379"/>
        <dbReference type="ChEBI" id="CHEBI:16526"/>
        <dbReference type="ChEBI" id="CHEBI:16810"/>
        <dbReference type="ChEBI" id="CHEBI:16842"/>
        <dbReference type="ChEBI" id="CHEBI:30031"/>
        <dbReference type="ChEBI" id="CHEBI:61929"/>
        <dbReference type="ChEBI" id="CHEBI:61961"/>
        <dbReference type="EC" id="1.14.11.66"/>
    </reaction>
</comment>
<dbReference type="Pfam" id="PF02373">
    <property type="entry name" value="JmjC"/>
    <property type="match status" value="1"/>
</dbReference>
<dbReference type="SUPFAM" id="SSF51197">
    <property type="entry name" value="Clavaminate synthase-like"/>
    <property type="match status" value="1"/>
</dbReference>
<dbReference type="PROSITE" id="PS51805">
    <property type="entry name" value="EPHD"/>
    <property type="match status" value="1"/>
</dbReference>
<feature type="region of interest" description="Disordered" evidence="7">
    <location>
        <begin position="465"/>
        <end position="532"/>
    </location>
</feature>
<feature type="compositionally biased region" description="Pro residues" evidence="7">
    <location>
        <begin position="813"/>
        <end position="825"/>
    </location>
</feature>
<keyword evidence="4" id="KW-0863">Zinc-finger</keyword>
<dbReference type="PRINTS" id="PR01217">
    <property type="entry name" value="PRICHEXTENSN"/>
</dbReference>
<feature type="compositionally biased region" description="Basic and acidic residues" evidence="7">
    <location>
        <begin position="141"/>
        <end position="151"/>
    </location>
</feature>
<dbReference type="GO" id="GO:0005634">
    <property type="term" value="C:nucleus"/>
    <property type="evidence" value="ECO:0007669"/>
    <property type="project" value="TreeGrafter"/>
</dbReference>
<keyword evidence="12" id="KW-1185">Reference proteome</keyword>
<dbReference type="GO" id="GO:0140684">
    <property type="term" value="F:histone H3K9me2/H3K9me3 demethylase activity"/>
    <property type="evidence" value="ECO:0007669"/>
    <property type="project" value="UniProtKB-EC"/>
</dbReference>
<feature type="domain" description="JmjC" evidence="9">
    <location>
        <begin position="282"/>
        <end position="447"/>
    </location>
</feature>
<feature type="compositionally biased region" description="Pro residues" evidence="7">
    <location>
        <begin position="516"/>
        <end position="525"/>
    </location>
</feature>
<dbReference type="GO" id="GO:0008270">
    <property type="term" value="F:zinc ion binding"/>
    <property type="evidence" value="ECO:0007669"/>
    <property type="project" value="UniProtKB-KW"/>
</dbReference>
<dbReference type="Pfam" id="PF13771">
    <property type="entry name" value="zf-HC5HC2H"/>
    <property type="match status" value="1"/>
</dbReference>
<feature type="compositionally biased region" description="Basic residues" evidence="7">
    <location>
        <begin position="1"/>
        <end position="11"/>
    </location>
</feature>
<feature type="region of interest" description="Disordered" evidence="7">
    <location>
        <begin position="141"/>
        <end position="217"/>
    </location>
</feature>
<reference evidence="11 12" key="1">
    <citation type="journal article" date="2016" name="Mol. Biol. Evol.">
        <title>Comparative Genomics of Early-Diverging Mushroom-Forming Fungi Provides Insights into the Origins of Lignocellulose Decay Capabilities.</title>
        <authorList>
            <person name="Nagy L.G."/>
            <person name="Riley R."/>
            <person name="Tritt A."/>
            <person name="Adam C."/>
            <person name="Daum C."/>
            <person name="Floudas D."/>
            <person name="Sun H."/>
            <person name="Yadav J.S."/>
            <person name="Pangilinan J."/>
            <person name="Larsson K.H."/>
            <person name="Matsuura K."/>
            <person name="Barry K."/>
            <person name="Labutti K."/>
            <person name="Kuo R."/>
            <person name="Ohm R.A."/>
            <person name="Bhattacharya S.S."/>
            <person name="Shirouzu T."/>
            <person name="Yoshinaga Y."/>
            <person name="Martin F.M."/>
            <person name="Grigoriev I.V."/>
            <person name="Hibbett D.S."/>
        </authorList>
    </citation>
    <scope>NUCLEOTIDE SEQUENCE [LARGE SCALE GENOMIC DNA]</scope>
    <source>
        <strain evidence="11 12">HHB12029</strain>
    </source>
</reference>
<evidence type="ECO:0000256" key="6">
    <source>
        <dbReference type="ARBA" id="ARBA00049349"/>
    </source>
</evidence>
<feature type="region of interest" description="Disordered" evidence="7">
    <location>
        <begin position="28"/>
        <end position="48"/>
    </location>
</feature>
<dbReference type="GO" id="GO:0010468">
    <property type="term" value="P:regulation of gene expression"/>
    <property type="evidence" value="ECO:0007669"/>
    <property type="project" value="TreeGrafter"/>
</dbReference>
<dbReference type="PANTHER" id="PTHR10694">
    <property type="entry name" value="LYSINE-SPECIFIC DEMETHYLASE"/>
    <property type="match status" value="1"/>
</dbReference>
<evidence type="ECO:0000256" key="3">
    <source>
        <dbReference type="ARBA" id="ARBA00022723"/>
    </source>
</evidence>
<dbReference type="AlphaFoldDB" id="A0A165CKP5"/>
<evidence type="ECO:0000259" key="10">
    <source>
        <dbReference type="PROSITE" id="PS51805"/>
    </source>
</evidence>
<evidence type="ECO:0000313" key="11">
    <source>
        <dbReference type="EMBL" id="KZV82646.1"/>
    </source>
</evidence>
<dbReference type="InterPro" id="IPR013083">
    <property type="entry name" value="Znf_RING/FYVE/PHD"/>
</dbReference>
<proteinExistence type="inferred from homology"/>
<organism evidence="11 12">
    <name type="scientific">Exidia glandulosa HHB12029</name>
    <dbReference type="NCBI Taxonomy" id="1314781"/>
    <lineage>
        <taxon>Eukaryota</taxon>
        <taxon>Fungi</taxon>
        <taxon>Dikarya</taxon>
        <taxon>Basidiomycota</taxon>
        <taxon>Agaricomycotina</taxon>
        <taxon>Agaricomycetes</taxon>
        <taxon>Auriculariales</taxon>
        <taxon>Exidiaceae</taxon>
        <taxon>Exidia</taxon>
    </lineage>
</organism>
<feature type="compositionally biased region" description="Low complexity" evidence="7">
    <location>
        <begin position="802"/>
        <end position="812"/>
    </location>
</feature>
<dbReference type="EC" id="1.14.11.66" evidence="2"/>
<dbReference type="PROSITE" id="PS51183">
    <property type="entry name" value="JMJN"/>
    <property type="match status" value="1"/>
</dbReference>
<feature type="compositionally biased region" description="Polar residues" evidence="7">
    <location>
        <begin position="780"/>
        <end position="795"/>
    </location>
</feature>
<dbReference type="EMBL" id="KV426310">
    <property type="protein sequence ID" value="KZV82646.1"/>
    <property type="molecule type" value="Genomic_DNA"/>
</dbReference>
<evidence type="ECO:0000256" key="5">
    <source>
        <dbReference type="ARBA" id="ARBA00022833"/>
    </source>
</evidence>
<evidence type="ECO:0000256" key="4">
    <source>
        <dbReference type="ARBA" id="ARBA00022771"/>
    </source>
</evidence>
<evidence type="ECO:0000259" key="9">
    <source>
        <dbReference type="PROSITE" id="PS51184"/>
    </source>
</evidence>
<dbReference type="OrthoDB" id="9547406at2759"/>
<feature type="region of interest" description="Disordered" evidence="7">
    <location>
        <begin position="950"/>
        <end position="1000"/>
    </location>
</feature>
<feature type="region of interest" description="Disordered" evidence="7">
    <location>
        <begin position="776"/>
        <end position="845"/>
    </location>
</feature>
<evidence type="ECO:0000256" key="7">
    <source>
        <dbReference type="SAM" id="MobiDB-lite"/>
    </source>
</evidence>
<evidence type="ECO:0000256" key="1">
    <source>
        <dbReference type="ARBA" id="ARBA00009711"/>
    </source>
</evidence>
<feature type="domain" description="JmjN" evidence="8">
    <location>
        <begin position="45"/>
        <end position="86"/>
    </location>
</feature>
<dbReference type="InterPro" id="IPR034732">
    <property type="entry name" value="EPHD"/>
</dbReference>
<dbReference type="PROSITE" id="PS51184">
    <property type="entry name" value="JMJC"/>
    <property type="match status" value="1"/>
</dbReference>
<evidence type="ECO:0000313" key="12">
    <source>
        <dbReference type="Proteomes" id="UP000077266"/>
    </source>
</evidence>
<keyword evidence="5" id="KW-0862">Zinc</keyword>